<dbReference type="Proteomes" id="UP000596857">
    <property type="component" value="Unassembled WGS sequence"/>
</dbReference>
<comment type="caution">
    <text evidence="1">The sequence shown here is derived from an EMBL/GenBank/DDBJ whole genome shotgun (WGS) entry which is preliminary data.</text>
</comment>
<evidence type="ECO:0000313" key="1">
    <source>
        <dbReference type="EMBL" id="NOU80701.1"/>
    </source>
</evidence>
<dbReference type="EMBL" id="WHOB01000053">
    <property type="protein sequence ID" value="NOU80701.1"/>
    <property type="molecule type" value="Genomic_DNA"/>
</dbReference>
<gene>
    <name evidence="1" type="ORF">GC101_17700</name>
</gene>
<sequence>MNKTIAGHTLAIRNTKQAIDRANASGNIHEAEFLTRKILPNLEERLAECRLAAAAGAHLDVGEPTGAPAGARQQPCPG</sequence>
<accession>A0ABX1YL89</accession>
<proteinExistence type="predicted"/>
<keyword evidence="2" id="KW-1185">Reference proteome</keyword>
<reference evidence="1 2" key="1">
    <citation type="submission" date="2019-10" db="EMBL/GenBank/DDBJ databases">
        <title>Description of Paenibacillus terricola sp. nov.</title>
        <authorList>
            <person name="Carlier A."/>
            <person name="Qi S."/>
        </authorList>
    </citation>
    <scope>NUCLEOTIDE SEQUENCE [LARGE SCALE GENOMIC DNA]</scope>
    <source>
        <strain evidence="1 2">LMG 31459</strain>
    </source>
</reference>
<evidence type="ECO:0000313" key="2">
    <source>
        <dbReference type="Proteomes" id="UP000596857"/>
    </source>
</evidence>
<dbReference type="RefSeq" id="WP_171718315.1">
    <property type="nucleotide sequence ID" value="NZ_WHOB01000053.1"/>
</dbReference>
<name>A0ABX1YL89_9BACL</name>
<protein>
    <submittedName>
        <fullName evidence="1">Uncharacterized protein</fullName>
    </submittedName>
</protein>
<organism evidence="1 2">
    <name type="scientific">Paenibacillus phytohabitans</name>
    <dbReference type="NCBI Taxonomy" id="2654978"/>
    <lineage>
        <taxon>Bacteria</taxon>
        <taxon>Bacillati</taxon>
        <taxon>Bacillota</taxon>
        <taxon>Bacilli</taxon>
        <taxon>Bacillales</taxon>
        <taxon>Paenibacillaceae</taxon>
        <taxon>Paenibacillus</taxon>
    </lineage>
</organism>